<evidence type="ECO:0000313" key="2">
    <source>
        <dbReference type="EMBL" id="KAG7377467.1"/>
    </source>
</evidence>
<feature type="signal peptide" evidence="1">
    <location>
        <begin position="1"/>
        <end position="24"/>
    </location>
</feature>
<gene>
    <name evidence="2" type="ORF">PHYPSEUDO_011609</name>
</gene>
<protein>
    <submittedName>
        <fullName evidence="2">Uncharacterized protein</fullName>
    </submittedName>
</protein>
<comment type="caution">
    <text evidence="2">The sequence shown here is derived from an EMBL/GenBank/DDBJ whole genome shotgun (WGS) entry which is preliminary data.</text>
</comment>
<accession>A0A8T1V830</accession>
<proteinExistence type="predicted"/>
<keyword evidence="1" id="KW-0732">Signal</keyword>
<evidence type="ECO:0000256" key="1">
    <source>
        <dbReference type="SAM" id="SignalP"/>
    </source>
</evidence>
<reference evidence="2" key="1">
    <citation type="submission" date="2021-02" db="EMBL/GenBank/DDBJ databases">
        <authorList>
            <person name="Palmer J.M."/>
        </authorList>
    </citation>
    <scope>NUCLEOTIDE SEQUENCE</scope>
    <source>
        <strain evidence="2">SCRP734</strain>
    </source>
</reference>
<keyword evidence="3" id="KW-1185">Reference proteome</keyword>
<name>A0A8T1V830_9STRA</name>
<feature type="chain" id="PRO_5035842161" evidence="1">
    <location>
        <begin position="25"/>
        <end position="134"/>
    </location>
</feature>
<evidence type="ECO:0000313" key="3">
    <source>
        <dbReference type="Proteomes" id="UP000694044"/>
    </source>
</evidence>
<dbReference type="Proteomes" id="UP000694044">
    <property type="component" value="Unassembled WGS sequence"/>
</dbReference>
<organism evidence="2 3">
    <name type="scientific">Phytophthora pseudosyringae</name>
    <dbReference type="NCBI Taxonomy" id="221518"/>
    <lineage>
        <taxon>Eukaryota</taxon>
        <taxon>Sar</taxon>
        <taxon>Stramenopiles</taxon>
        <taxon>Oomycota</taxon>
        <taxon>Peronosporomycetes</taxon>
        <taxon>Peronosporales</taxon>
        <taxon>Peronosporaceae</taxon>
        <taxon>Phytophthora</taxon>
    </lineage>
</organism>
<dbReference type="AlphaFoldDB" id="A0A8T1V830"/>
<sequence length="134" mass="14939">MVKTLSILAVVVIITVAITDSTSAHQMATWSALSNNQRKLSSPTPHTYIMKYANVWRSCIHAEVVDIPTVADGLFTLISVIRKMSANEVGETSATITANEVWEELSANFGRSLLPVRWHQLRIFVLFPRHESFG</sequence>
<dbReference type="EMBL" id="JAGDFM010000521">
    <property type="protein sequence ID" value="KAG7377467.1"/>
    <property type="molecule type" value="Genomic_DNA"/>
</dbReference>